<name>A0A850C164_9ACTN</name>
<reference evidence="2 3" key="1">
    <citation type="submission" date="2020-05" db="EMBL/GenBank/DDBJ databases">
        <title>DNA-SIP metagenomic assembled genomes.</title>
        <authorList>
            <person name="Yu J."/>
        </authorList>
    </citation>
    <scope>NUCLEOTIDE SEQUENCE [LARGE SCALE GENOMIC DNA]</scope>
    <source>
        <strain evidence="2">Bin5.27</strain>
    </source>
</reference>
<dbReference type="PANTHER" id="PTHR43441:SF11">
    <property type="entry name" value="RIBOSOMAL-PROTEIN-SERINE ACETYLTRANSFERASE"/>
    <property type="match status" value="1"/>
</dbReference>
<dbReference type="PANTHER" id="PTHR43441">
    <property type="entry name" value="RIBOSOMAL-PROTEIN-SERINE ACETYLTRANSFERASE"/>
    <property type="match status" value="1"/>
</dbReference>
<proteinExistence type="predicted"/>
<protein>
    <submittedName>
        <fullName evidence="2">GNAT family N-acetyltransferase</fullName>
    </submittedName>
</protein>
<dbReference type="Gene3D" id="3.40.630.30">
    <property type="match status" value="1"/>
</dbReference>
<dbReference type="PROSITE" id="PS51186">
    <property type="entry name" value="GNAT"/>
    <property type="match status" value="1"/>
</dbReference>
<dbReference type="Proteomes" id="UP000574690">
    <property type="component" value="Unassembled WGS sequence"/>
</dbReference>
<comment type="caution">
    <text evidence="2">The sequence shown here is derived from an EMBL/GenBank/DDBJ whole genome shotgun (WGS) entry which is preliminary data.</text>
</comment>
<evidence type="ECO:0000259" key="1">
    <source>
        <dbReference type="PROSITE" id="PS51186"/>
    </source>
</evidence>
<dbReference type="GO" id="GO:0008999">
    <property type="term" value="F:protein-N-terminal-alanine acetyltransferase activity"/>
    <property type="evidence" value="ECO:0007669"/>
    <property type="project" value="TreeGrafter"/>
</dbReference>
<evidence type="ECO:0000313" key="3">
    <source>
        <dbReference type="Proteomes" id="UP000574690"/>
    </source>
</evidence>
<dbReference type="Pfam" id="PF13302">
    <property type="entry name" value="Acetyltransf_3"/>
    <property type="match status" value="1"/>
</dbReference>
<sequence>MLADHLPVFNIRLRTARLELRLPDLDDLAELADRAAEGVHDPSFQPFKNAWTEAEPRERGRTALLWNLRLLAGLDPDRWSLPFVAVHDGRVIGKQDLAAKQYNLTREATTASWLGRSHHGRGLGTEMRAAVLALLFDGLDAEWALSDSLDGNGPSEGVSRKLGYKADGIDHQVYKDRRVTSRRWRLTRVDWKAHRTHEVRIEGLDSDAKAMLGAA</sequence>
<dbReference type="GO" id="GO:0005737">
    <property type="term" value="C:cytoplasm"/>
    <property type="evidence" value="ECO:0007669"/>
    <property type="project" value="TreeGrafter"/>
</dbReference>
<evidence type="ECO:0000313" key="2">
    <source>
        <dbReference type="EMBL" id="NUQ86888.1"/>
    </source>
</evidence>
<accession>A0A850C164</accession>
<dbReference type="AlphaFoldDB" id="A0A850C164"/>
<dbReference type="GO" id="GO:1990189">
    <property type="term" value="F:protein N-terminal-serine acetyltransferase activity"/>
    <property type="evidence" value="ECO:0007669"/>
    <property type="project" value="TreeGrafter"/>
</dbReference>
<dbReference type="InterPro" id="IPR016181">
    <property type="entry name" value="Acyl_CoA_acyltransferase"/>
</dbReference>
<dbReference type="InterPro" id="IPR051908">
    <property type="entry name" value="Ribosomal_N-acetyltransferase"/>
</dbReference>
<feature type="domain" description="N-acetyltransferase" evidence="1">
    <location>
        <begin position="11"/>
        <end position="189"/>
    </location>
</feature>
<dbReference type="SUPFAM" id="SSF55729">
    <property type="entry name" value="Acyl-CoA N-acyltransferases (Nat)"/>
    <property type="match status" value="1"/>
</dbReference>
<dbReference type="InterPro" id="IPR000182">
    <property type="entry name" value="GNAT_dom"/>
</dbReference>
<gene>
    <name evidence="2" type="ORF">HOQ43_00255</name>
</gene>
<keyword evidence="2" id="KW-0808">Transferase</keyword>
<organism evidence="2 3">
    <name type="scientific">Glycomyces artemisiae</name>
    <dbReference type="NCBI Taxonomy" id="1076443"/>
    <lineage>
        <taxon>Bacteria</taxon>
        <taxon>Bacillati</taxon>
        <taxon>Actinomycetota</taxon>
        <taxon>Actinomycetes</taxon>
        <taxon>Glycomycetales</taxon>
        <taxon>Glycomycetaceae</taxon>
        <taxon>Glycomyces</taxon>
    </lineage>
</organism>
<dbReference type="EMBL" id="JABFXE010000010">
    <property type="protein sequence ID" value="NUQ86888.1"/>
    <property type="molecule type" value="Genomic_DNA"/>
</dbReference>